<dbReference type="RefSeq" id="WP_379520324.1">
    <property type="nucleotide sequence ID" value="NZ_JBHSPA010000057.1"/>
</dbReference>
<gene>
    <name evidence="3" type="ORF">ACFPZ3_43915</name>
</gene>
<evidence type="ECO:0000256" key="1">
    <source>
        <dbReference type="SAM" id="SignalP"/>
    </source>
</evidence>
<evidence type="ECO:0000313" key="4">
    <source>
        <dbReference type="Proteomes" id="UP001596058"/>
    </source>
</evidence>
<dbReference type="Gene3D" id="2.60.40.1260">
    <property type="entry name" value="Lamin Tail domain"/>
    <property type="match status" value="1"/>
</dbReference>
<feature type="chain" id="PRO_5047421956" evidence="1">
    <location>
        <begin position="26"/>
        <end position="156"/>
    </location>
</feature>
<dbReference type="PROSITE" id="PS51841">
    <property type="entry name" value="LTD"/>
    <property type="match status" value="1"/>
</dbReference>
<keyword evidence="4" id="KW-1185">Reference proteome</keyword>
<accession>A0ABW1D032</accession>
<keyword evidence="1" id="KW-0732">Signal</keyword>
<dbReference type="InterPro" id="IPR036415">
    <property type="entry name" value="Lamin_tail_dom_sf"/>
</dbReference>
<dbReference type="Pfam" id="PF00932">
    <property type="entry name" value="LTD"/>
    <property type="match status" value="1"/>
</dbReference>
<comment type="caution">
    <text evidence="3">The sequence shown here is derived from an EMBL/GenBank/DDBJ whole genome shotgun (WGS) entry which is preliminary data.</text>
</comment>
<evidence type="ECO:0000259" key="2">
    <source>
        <dbReference type="PROSITE" id="PS51841"/>
    </source>
</evidence>
<protein>
    <submittedName>
        <fullName evidence="3">Lamin tail domain-containing protein</fullName>
    </submittedName>
</protein>
<dbReference type="SUPFAM" id="SSF74853">
    <property type="entry name" value="Lamin A/C globular tail domain"/>
    <property type="match status" value="1"/>
</dbReference>
<dbReference type="InterPro" id="IPR001322">
    <property type="entry name" value="Lamin_tail_dom"/>
</dbReference>
<dbReference type="EMBL" id="JBHSPA010000057">
    <property type="protein sequence ID" value="MFC5830842.1"/>
    <property type="molecule type" value="Genomic_DNA"/>
</dbReference>
<sequence>MHIRSLLMAAALASVVVAISQPAYAAGPVIQINKIYYDSPGSPDFGANSSLNGEYAQIKNRTKQAVSLKGWTLRDKTNRSDHVYTFGTFTLGAGKTITVRTGKGKNTTITRYWNRSGGTLAYIWNQDADTAYLRNASGMLIDSCSYNSTRYDYKIC</sequence>
<feature type="domain" description="LTD" evidence="2">
    <location>
        <begin position="17"/>
        <end position="148"/>
    </location>
</feature>
<name>A0ABW1D032_9ACTN</name>
<reference evidence="4" key="1">
    <citation type="journal article" date="2019" name="Int. J. Syst. Evol. Microbiol.">
        <title>The Global Catalogue of Microorganisms (GCM) 10K type strain sequencing project: providing services to taxonomists for standard genome sequencing and annotation.</title>
        <authorList>
            <consortium name="The Broad Institute Genomics Platform"/>
            <consortium name="The Broad Institute Genome Sequencing Center for Infectious Disease"/>
            <person name="Wu L."/>
            <person name="Ma J."/>
        </authorList>
    </citation>
    <scope>NUCLEOTIDE SEQUENCE [LARGE SCALE GENOMIC DNA]</scope>
    <source>
        <strain evidence="4">CCUG 53903</strain>
    </source>
</reference>
<proteinExistence type="predicted"/>
<organism evidence="3 4">
    <name type="scientific">Nonomuraea insulae</name>
    <dbReference type="NCBI Taxonomy" id="1616787"/>
    <lineage>
        <taxon>Bacteria</taxon>
        <taxon>Bacillati</taxon>
        <taxon>Actinomycetota</taxon>
        <taxon>Actinomycetes</taxon>
        <taxon>Streptosporangiales</taxon>
        <taxon>Streptosporangiaceae</taxon>
        <taxon>Nonomuraea</taxon>
    </lineage>
</organism>
<dbReference type="Proteomes" id="UP001596058">
    <property type="component" value="Unassembled WGS sequence"/>
</dbReference>
<feature type="signal peptide" evidence="1">
    <location>
        <begin position="1"/>
        <end position="25"/>
    </location>
</feature>
<evidence type="ECO:0000313" key="3">
    <source>
        <dbReference type="EMBL" id="MFC5830842.1"/>
    </source>
</evidence>